<organism evidence="1">
    <name type="scientific">marine sediment metagenome</name>
    <dbReference type="NCBI Taxonomy" id="412755"/>
    <lineage>
        <taxon>unclassified sequences</taxon>
        <taxon>metagenomes</taxon>
        <taxon>ecological metagenomes</taxon>
    </lineage>
</organism>
<gene>
    <name evidence="1" type="ORF">S01H1_51566</name>
</gene>
<sequence>MENEKRSGPIKTITIIEVPYKITKEYFEAQNNGKIRWEKLLRPNPSKDEECKECNHKVSNDFDSCNKCSDYDQFEEIDLNPFDYSTSEVYDIEDDSEPYKD</sequence>
<protein>
    <submittedName>
        <fullName evidence="1">Uncharacterized protein</fullName>
    </submittedName>
</protein>
<reference evidence="1" key="1">
    <citation type="journal article" date="2014" name="Front. Microbiol.">
        <title>High frequency of phylogenetically diverse reductive dehalogenase-homologous genes in deep subseafloor sedimentary metagenomes.</title>
        <authorList>
            <person name="Kawai M."/>
            <person name="Futagami T."/>
            <person name="Toyoda A."/>
            <person name="Takaki Y."/>
            <person name="Nishi S."/>
            <person name="Hori S."/>
            <person name="Arai W."/>
            <person name="Tsubouchi T."/>
            <person name="Morono Y."/>
            <person name="Uchiyama I."/>
            <person name="Ito T."/>
            <person name="Fujiyama A."/>
            <person name="Inagaki F."/>
            <person name="Takami H."/>
        </authorList>
    </citation>
    <scope>NUCLEOTIDE SEQUENCE</scope>
    <source>
        <strain evidence="1">Expedition CK06-06</strain>
    </source>
</reference>
<proteinExistence type="predicted"/>
<dbReference type="AlphaFoldDB" id="X0XGV5"/>
<accession>X0XGV5</accession>
<comment type="caution">
    <text evidence="1">The sequence shown here is derived from an EMBL/GenBank/DDBJ whole genome shotgun (WGS) entry which is preliminary data.</text>
</comment>
<name>X0XGV5_9ZZZZ</name>
<dbReference type="EMBL" id="BARS01033281">
    <property type="protein sequence ID" value="GAG24171.1"/>
    <property type="molecule type" value="Genomic_DNA"/>
</dbReference>
<evidence type="ECO:0000313" key="1">
    <source>
        <dbReference type="EMBL" id="GAG24171.1"/>
    </source>
</evidence>